<name>A0A016TD13_9BILA</name>
<dbReference type="STRING" id="53326.A0A016TD13"/>
<reference evidence="2" key="1">
    <citation type="journal article" date="2015" name="Nat. Genet.">
        <title>The genome and transcriptome of the zoonotic hookworm Ancylostoma ceylanicum identify infection-specific gene families.</title>
        <authorList>
            <person name="Schwarz E.M."/>
            <person name="Hu Y."/>
            <person name="Antoshechkin I."/>
            <person name="Miller M.M."/>
            <person name="Sternberg P.W."/>
            <person name="Aroian R.V."/>
        </authorList>
    </citation>
    <scope>NUCLEOTIDE SEQUENCE</scope>
    <source>
        <strain evidence="2">HY135</strain>
    </source>
</reference>
<dbReference type="Proteomes" id="UP000024635">
    <property type="component" value="Unassembled WGS sequence"/>
</dbReference>
<dbReference type="AlphaFoldDB" id="A0A016TD13"/>
<evidence type="ECO:0000313" key="1">
    <source>
        <dbReference type="EMBL" id="EYC00879.1"/>
    </source>
</evidence>
<proteinExistence type="predicted"/>
<evidence type="ECO:0000313" key="2">
    <source>
        <dbReference type="Proteomes" id="UP000024635"/>
    </source>
</evidence>
<sequence length="225" mass="26016">MKVNVVRNLVKTSKRIATSTSENDEPIQCILFENGYNSGDTTTWRQDSAPDGIALVLPYLSDHHAKRVNAAVKRSRLPVRLIFQPPPTPKEMLTSSRLYENECDKEGSRYCTDKKICHLRGTVYLIKCGGYGHRYIGENGRQPRKRLDEHRRALARTQAYPNNSFSRHRTTVHTRDSPPEFEMVVLHRHLENLLHRKIMETREIKRFQPGINNKEELVEALKSIA</sequence>
<organism evidence="1 2">
    <name type="scientific">Ancylostoma ceylanicum</name>
    <dbReference type="NCBI Taxonomy" id="53326"/>
    <lineage>
        <taxon>Eukaryota</taxon>
        <taxon>Metazoa</taxon>
        <taxon>Ecdysozoa</taxon>
        <taxon>Nematoda</taxon>
        <taxon>Chromadorea</taxon>
        <taxon>Rhabditida</taxon>
        <taxon>Rhabditina</taxon>
        <taxon>Rhabditomorpha</taxon>
        <taxon>Strongyloidea</taxon>
        <taxon>Ancylostomatidae</taxon>
        <taxon>Ancylostomatinae</taxon>
        <taxon>Ancylostoma</taxon>
    </lineage>
</organism>
<gene>
    <name evidence="1" type="primary">Acey_s0112.g314</name>
    <name evidence="1" type="ORF">Y032_0112g314</name>
</gene>
<protein>
    <recommendedName>
        <fullName evidence="3">GIY-YIG domain-containing protein</fullName>
    </recommendedName>
</protein>
<keyword evidence="2" id="KW-1185">Reference proteome</keyword>
<accession>A0A016TD13</accession>
<dbReference type="OrthoDB" id="5866159at2759"/>
<evidence type="ECO:0008006" key="3">
    <source>
        <dbReference type="Google" id="ProtNLM"/>
    </source>
</evidence>
<dbReference type="EMBL" id="JARK01001448">
    <property type="protein sequence ID" value="EYC00879.1"/>
    <property type="molecule type" value="Genomic_DNA"/>
</dbReference>
<comment type="caution">
    <text evidence="1">The sequence shown here is derived from an EMBL/GenBank/DDBJ whole genome shotgun (WGS) entry which is preliminary data.</text>
</comment>